<protein>
    <submittedName>
        <fullName evidence="3">Dynactin domain-containing protein</fullName>
    </submittedName>
</protein>
<dbReference type="AlphaFoldDB" id="A0A0R3PL94"/>
<reference evidence="3" key="1">
    <citation type="submission" date="2017-02" db="UniProtKB">
        <authorList>
            <consortium name="WormBaseParasite"/>
        </authorList>
    </citation>
    <scope>IDENTIFICATION</scope>
</reference>
<dbReference type="Proteomes" id="UP000267027">
    <property type="component" value="Unassembled WGS sequence"/>
</dbReference>
<organism evidence="3">
    <name type="scientific">Angiostrongylus costaricensis</name>
    <name type="common">Nematode worm</name>
    <dbReference type="NCBI Taxonomy" id="334426"/>
    <lineage>
        <taxon>Eukaryota</taxon>
        <taxon>Metazoa</taxon>
        <taxon>Ecdysozoa</taxon>
        <taxon>Nematoda</taxon>
        <taxon>Chromadorea</taxon>
        <taxon>Rhabditida</taxon>
        <taxon>Rhabditina</taxon>
        <taxon>Rhabditomorpha</taxon>
        <taxon>Strongyloidea</taxon>
        <taxon>Metastrongylidae</taxon>
        <taxon>Angiostrongylus</taxon>
    </lineage>
</organism>
<evidence type="ECO:0000313" key="1">
    <source>
        <dbReference type="EMBL" id="VDM57084.1"/>
    </source>
</evidence>
<dbReference type="STRING" id="334426.A0A0R3PL94"/>
<keyword evidence="2" id="KW-1185">Reference proteome</keyword>
<dbReference type="WBParaSite" id="ACOC_0000549801-mRNA-1">
    <property type="protein sequence ID" value="ACOC_0000549801-mRNA-1"/>
    <property type="gene ID" value="ACOC_0000549801"/>
</dbReference>
<dbReference type="OrthoDB" id="5834495at2759"/>
<sequence>MCKVRIVIIGFNTISRRILVTGHIFSPPDEGPVDMSISDRTDITDENKTALAMSILQTFSEAVVETREYSNDVGAAQIPDENKTALAMSIVQTLSEPAADTRTTMAETMTEMDCTINESHNVANVKGGEQVGSSLQSSISSGDHTVCSVQSLCDKIACYLKRMIFNTQSLQVNYVSPVIDQPESNVVRELILEELRRMVLKIKESSSSKVAVLLPKLEAIAPTKALALRNMNMRALEFDDEDLFYCGCLRAEIELAQIRLEVAQQARIALEQLIASDESTLRTLREDAQLCSSIDELQRDVQTLQAELSDLPSVDEIAELVASHKQTVEDEKNLHRQILGLEIQERRLEVELARAKNKDFKETIEKLDFLVNTYEMNKARVHAFTQKIHNLHM</sequence>
<name>A0A0R3PL94_ANGCS</name>
<evidence type="ECO:0000313" key="2">
    <source>
        <dbReference type="Proteomes" id="UP000267027"/>
    </source>
</evidence>
<evidence type="ECO:0000313" key="3">
    <source>
        <dbReference type="WBParaSite" id="ACOC_0000549801-mRNA-1"/>
    </source>
</evidence>
<dbReference type="EMBL" id="UYYA01003875">
    <property type="protein sequence ID" value="VDM57084.1"/>
    <property type="molecule type" value="Genomic_DNA"/>
</dbReference>
<gene>
    <name evidence="1" type="ORF">ACOC_LOCUS5499</name>
</gene>
<accession>A0A0R3PL94</accession>
<reference evidence="1 2" key="2">
    <citation type="submission" date="2018-11" db="EMBL/GenBank/DDBJ databases">
        <authorList>
            <consortium name="Pathogen Informatics"/>
        </authorList>
    </citation>
    <scope>NUCLEOTIDE SEQUENCE [LARGE SCALE GENOMIC DNA]</scope>
    <source>
        <strain evidence="1 2">Costa Rica</strain>
    </source>
</reference>
<proteinExistence type="predicted"/>